<feature type="region of interest" description="Disordered" evidence="1">
    <location>
        <begin position="96"/>
        <end position="115"/>
    </location>
</feature>
<feature type="compositionally biased region" description="Acidic residues" evidence="1">
    <location>
        <begin position="175"/>
        <end position="197"/>
    </location>
</feature>
<proteinExistence type="predicted"/>
<protein>
    <submittedName>
        <fullName evidence="2">Uncharacterized protein</fullName>
    </submittedName>
</protein>
<dbReference type="GeneID" id="37030411"/>
<evidence type="ECO:0000313" key="3">
    <source>
        <dbReference type="Proteomes" id="UP000245884"/>
    </source>
</evidence>
<dbReference type="EMBL" id="KZ819681">
    <property type="protein sequence ID" value="PWN24409.1"/>
    <property type="molecule type" value="Genomic_DNA"/>
</dbReference>
<feature type="region of interest" description="Disordered" evidence="1">
    <location>
        <begin position="279"/>
        <end position="311"/>
    </location>
</feature>
<dbReference type="Proteomes" id="UP000245884">
    <property type="component" value="Unassembled WGS sequence"/>
</dbReference>
<evidence type="ECO:0000256" key="1">
    <source>
        <dbReference type="SAM" id="MobiDB-lite"/>
    </source>
</evidence>
<accession>A0A316UGN2</accession>
<feature type="region of interest" description="Disordered" evidence="1">
    <location>
        <begin position="157"/>
        <end position="206"/>
    </location>
</feature>
<evidence type="ECO:0000313" key="2">
    <source>
        <dbReference type="EMBL" id="PWN24409.1"/>
    </source>
</evidence>
<organism evidence="2 3">
    <name type="scientific">Jaminaea rosea</name>
    <dbReference type="NCBI Taxonomy" id="1569628"/>
    <lineage>
        <taxon>Eukaryota</taxon>
        <taxon>Fungi</taxon>
        <taxon>Dikarya</taxon>
        <taxon>Basidiomycota</taxon>
        <taxon>Ustilaginomycotina</taxon>
        <taxon>Exobasidiomycetes</taxon>
        <taxon>Microstromatales</taxon>
        <taxon>Microstromatales incertae sedis</taxon>
        <taxon>Jaminaea</taxon>
    </lineage>
</organism>
<gene>
    <name evidence="2" type="ORF">BDZ90DRAFT_263255</name>
</gene>
<dbReference type="AlphaFoldDB" id="A0A316UGN2"/>
<name>A0A316UGN2_9BASI</name>
<sequence>MRKRVIPLAAPEAALFATKKPLLPASGSYRVAFFLPAPAKVIITHGDNGKTDRREKQESSCFPRYQAQDRCICPRLPLTSTEKINGLPALRIRTSSRTPMKKNKKKERDSFTIALKRRSKRLAAPAVERSTSTSAKRMQSRKFKGGLADSLEWDEHDEAGSEAEFCGAGGHDGEVEADDEDGDAEEEDEEAEEEEDGQVAGQKRTTSNLNEVLQLKAFESAWQAKDNPPRQSRQVPPLNAADPTILANFNEIVATSNLKLRNKALLEAANTISSAQRRSAVKTLDDCGLGEHRRKQRQEQTRGANKGAASA</sequence>
<feature type="region of interest" description="Disordered" evidence="1">
    <location>
        <begin position="121"/>
        <end position="144"/>
    </location>
</feature>
<keyword evidence="3" id="KW-1185">Reference proteome</keyword>
<reference evidence="2 3" key="1">
    <citation type="journal article" date="2018" name="Mol. Biol. Evol.">
        <title>Broad Genomic Sampling Reveals a Smut Pathogenic Ancestry of the Fungal Clade Ustilaginomycotina.</title>
        <authorList>
            <person name="Kijpornyongpan T."/>
            <person name="Mondo S.J."/>
            <person name="Barry K."/>
            <person name="Sandor L."/>
            <person name="Lee J."/>
            <person name="Lipzen A."/>
            <person name="Pangilinan J."/>
            <person name="LaButti K."/>
            <person name="Hainaut M."/>
            <person name="Henrissat B."/>
            <person name="Grigoriev I.V."/>
            <person name="Spatafora J.W."/>
            <person name="Aime M.C."/>
        </authorList>
    </citation>
    <scope>NUCLEOTIDE SEQUENCE [LARGE SCALE GENOMIC DNA]</scope>
    <source>
        <strain evidence="2 3">MCA 5214</strain>
    </source>
</reference>
<dbReference type="RefSeq" id="XP_025359021.1">
    <property type="nucleotide sequence ID" value="XM_025508588.1"/>
</dbReference>